<keyword evidence="3" id="KW-1185">Reference proteome</keyword>
<reference evidence="2" key="2">
    <citation type="submission" date="2022-01" db="EMBL/GenBank/DDBJ databases">
        <authorList>
            <person name="Yamashiro T."/>
            <person name="Shiraishi A."/>
            <person name="Satake H."/>
            <person name="Nakayama K."/>
        </authorList>
    </citation>
    <scope>NUCLEOTIDE SEQUENCE</scope>
</reference>
<accession>A0ABQ4ZA64</accession>
<proteinExistence type="predicted"/>
<comment type="caution">
    <text evidence="2">The sequence shown here is derived from an EMBL/GenBank/DDBJ whole genome shotgun (WGS) entry which is preliminary data.</text>
</comment>
<dbReference type="Proteomes" id="UP001151760">
    <property type="component" value="Unassembled WGS sequence"/>
</dbReference>
<evidence type="ECO:0000313" key="2">
    <source>
        <dbReference type="EMBL" id="GJS87089.1"/>
    </source>
</evidence>
<protein>
    <submittedName>
        <fullName evidence="2">Uncharacterized protein</fullName>
    </submittedName>
</protein>
<gene>
    <name evidence="2" type="ORF">Tco_0769725</name>
</gene>
<feature type="region of interest" description="Disordered" evidence="1">
    <location>
        <begin position="163"/>
        <end position="195"/>
    </location>
</feature>
<organism evidence="2 3">
    <name type="scientific">Tanacetum coccineum</name>
    <dbReference type="NCBI Taxonomy" id="301880"/>
    <lineage>
        <taxon>Eukaryota</taxon>
        <taxon>Viridiplantae</taxon>
        <taxon>Streptophyta</taxon>
        <taxon>Embryophyta</taxon>
        <taxon>Tracheophyta</taxon>
        <taxon>Spermatophyta</taxon>
        <taxon>Magnoliopsida</taxon>
        <taxon>eudicotyledons</taxon>
        <taxon>Gunneridae</taxon>
        <taxon>Pentapetalae</taxon>
        <taxon>asterids</taxon>
        <taxon>campanulids</taxon>
        <taxon>Asterales</taxon>
        <taxon>Asteraceae</taxon>
        <taxon>Asteroideae</taxon>
        <taxon>Anthemideae</taxon>
        <taxon>Anthemidinae</taxon>
        <taxon>Tanacetum</taxon>
    </lineage>
</organism>
<name>A0ABQ4ZA64_9ASTR</name>
<sequence length="215" mass="24066">MPSDLSSRLSLIRNHAALKPIVKPLSKLAKFRNNNGFLTHAKDVVAMNTMEFVFTVKLEMEHKSIFQLHAFLTILQIVVNSDDDNSSSDDDYPYGENIDYVDFAYLRCWSVSLEVVEIVDPELEGLISRIVKTLVACSIQKVSHPLASFGDPEQRSRLADSRSLSVRSQIEAEKSIKSKSTEEKSTVKGDSGDSKGKRLAIFMDVEARLGEKEEV</sequence>
<evidence type="ECO:0000256" key="1">
    <source>
        <dbReference type="SAM" id="MobiDB-lite"/>
    </source>
</evidence>
<reference evidence="2" key="1">
    <citation type="journal article" date="2022" name="Int. J. Mol. Sci.">
        <title>Draft Genome of Tanacetum Coccineum: Genomic Comparison of Closely Related Tanacetum-Family Plants.</title>
        <authorList>
            <person name="Yamashiro T."/>
            <person name="Shiraishi A."/>
            <person name="Nakayama K."/>
            <person name="Satake H."/>
        </authorList>
    </citation>
    <scope>NUCLEOTIDE SEQUENCE</scope>
</reference>
<feature type="compositionally biased region" description="Basic and acidic residues" evidence="1">
    <location>
        <begin position="170"/>
        <end position="195"/>
    </location>
</feature>
<evidence type="ECO:0000313" key="3">
    <source>
        <dbReference type="Proteomes" id="UP001151760"/>
    </source>
</evidence>
<dbReference type="EMBL" id="BQNB010011171">
    <property type="protein sequence ID" value="GJS87089.1"/>
    <property type="molecule type" value="Genomic_DNA"/>
</dbReference>